<reference evidence="8 10" key="1">
    <citation type="submission" date="2016-08" db="EMBL/GenBank/DDBJ databases">
        <authorList>
            <person name="Seilhamer J.J."/>
        </authorList>
    </citation>
    <scope>NUCLEOTIDE SEQUENCE [LARGE SCALE GENOMIC DNA]</scope>
    <source>
        <strain evidence="8 10">KH-18-2</strain>
    </source>
</reference>
<dbReference type="Gene3D" id="3.40.140.10">
    <property type="entry name" value="Cytidine Deaminase, domain 2"/>
    <property type="match status" value="1"/>
</dbReference>
<name>A0A1L5PT43_PSEPU</name>
<evidence type="ECO:0000313" key="7">
    <source>
        <dbReference type="EMBL" id="APO83319.1"/>
    </source>
</evidence>
<dbReference type="PROSITE" id="PS01302">
    <property type="entry name" value="UPF0758"/>
    <property type="match status" value="1"/>
</dbReference>
<evidence type="ECO:0000259" key="6">
    <source>
        <dbReference type="PROSITE" id="PS50249"/>
    </source>
</evidence>
<dbReference type="PROSITE" id="PS50249">
    <property type="entry name" value="MPN"/>
    <property type="match status" value="1"/>
</dbReference>
<evidence type="ECO:0000256" key="2">
    <source>
        <dbReference type="ARBA" id="ARBA00022723"/>
    </source>
</evidence>
<dbReference type="InterPro" id="IPR020891">
    <property type="entry name" value="UPF0758_CS"/>
</dbReference>
<evidence type="ECO:0000256" key="5">
    <source>
        <dbReference type="ARBA" id="ARBA00023049"/>
    </source>
</evidence>
<reference evidence="8 10" key="3">
    <citation type="submission" date="2018-03" db="EMBL/GenBank/DDBJ databases">
        <title>Draft genome of Pseudomonas putida strain KH-18-2.</title>
        <authorList>
            <person name="Yoshizawa S."/>
            <person name="Khan N.H."/>
            <person name="Nishimura M."/>
            <person name="Chiura H.X."/>
            <person name="Ogura Y."/>
            <person name="Hayashi T."/>
            <person name="Kogure K."/>
        </authorList>
    </citation>
    <scope>NUCLEOTIDE SEQUENCE [LARGE SCALE GENOMIC DNA]</scope>
    <source>
        <strain evidence="8 10">KH-18-2</strain>
    </source>
</reference>
<keyword evidence="4" id="KW-0862">Zinc</keyword>
<dbReference type="PANTHER" id="PTHR30471:SF3">
    <property type="entry name" value="UPF0758 PROTEIN YEES-RELATED"/>
    <property type="match status" value="1"/>
</dbReference>
<evidence type="ECO:0000256" key="4">
    <source>
        <dbReference type="ARBA" id="ARBA00022833"/>
    </source>
</evidence>
<protein>
    <submittedName>
        <fullName evidence="7">DNA repair protein RadC</fullName>
    </submittedName>
</protein>
<evidence type="ECO:0000313" key="8">
    <source>
        <dbReference type="EMBL" id="POG02966.1"/>
    </source>
</evidence>
<dbReference type="PANTHER" id="PTHR30471">
    <property type="entry name" value="DNA REPAIR PROTEIN RADC"/>
    <property type="match status" value="1"/>
</dbReference>
<dbReference type="EMBL" id="CP018743">
    <property type="protein sequence ID" value="APO83319.1"/>
    <property type="molecule type" value="Genomic_DNA"/>
</dbReference>
<dbReference type="Proteomes" id="UP000237378">
    <property type="component" value="Unassembled WGS sequence"/>
</dbReference>
<gene>
    <name evidence="8" type="ORF">BGP82_16825</name>
    <name evidence="7" type="ORF">BL240_18465</name>
</gene>
<keyword evidence="2" id="KW-0479">Metal-binding</keyword>
<evidence type="ECO:0000256" key="1">
    <source>
        <dbReference type="ARBA" id="ARBA00022670"/>
    </source>
</evidence>
<dbReference type="GO" id="GO:0006508">
    <property type="term" value="P:proteolysis"/>
    <property type="evidence" value="ECO:0007669"/>
    <property type="project" value="UniProtKB-KW"/>
</dbReference>
<evidence type="ECO:0000313" key="10">
    <source>
        <dbReference type="Proteomes" id="UP000237378"/>
    </source>
</evidence>
<dbReference type="Proteomes" id="UP000185146">
    <property type="component" value="Chromosome"/>
</dbReference>
<dbReference type="InterPro" id="IPR025657">
    <property type="entry name" value="RadC_JAB"/>
</dbReference>
<sequence>MNTALNRVDPLDPVLAQRVREDTLITEALQLLDQRHFQRGEQLITPADAAAYLKLRLAPYHHEVFALLCLDSRHRVLSFDILFTGSIDGASVYPREVVIKALQHNAAAVIFSHNHPSGCSEPSGADRILTTRLTEALALIEVRVLDHIIVGEGTPLSLAEYGWL</sequence>
<dbReference type="Pfam" id="PF04002">
    <property type="entry name" value="RadC"/>
    <property type="match status" value="1"/>
</dbReference>
<dbReference type="AlphaFoldDB" id="A0A1L5PT43"/>
<keyword evidence="3" id="KW-0378">Hydrolase</keyword>
<dbReference type="EMBL" id="MING01000083">
    <property type="protein sequence ID" value="POG02966.1"/>
    <property type="molecule type" value="Genomic_DNA"/>
</dbReference>
<keyword evidence="5" id="KW-0482">Metalloprotease</keyword>
<dbReference type="InterPro" id="IPR037518">
    <property type="entry name" value="MPN"/>
</dbReference>
<feature type="domain" description="MPN" evidence="6">
    <location>
        <begin position="42"/>
        <end position="164"/>
    </location>
</feature>
<accession>A0A1L5PT43</accession>
<dbReference type="GO" id="GO:0046872">
    <property type="term" value="F:metal ion binding"/>
    <property type="evidence" value="ECO:0007669"/>
    <property type="project" value="UniProtKB-KW"/>
</dbReference>
<dbReference type="InterPro" id="IPR001405">
    <property type="entry name" value="UPF0758"/>
</dbReference>
<keyword evidence="1" id="KW-0645">Protease</keyword>
<proteinExistence type="predicted"/>
<evidence type="ECO:0000256" key="3">
    <source>
        <dbReference type="ARBA" id="ARBA00022801"/>
    </source>
</evidence>
<dbReference type="SUPFAM" id="SSF102712">
    <property type="entry name" value="JAB1/MPN domain"/>
    <property type="match status" value="1"/>
</dbReference>
<dbReference type="RefSeq" id="WP_051095732.1">
    <property type="nucleotide sequence ID" value="NZ_CP018743.1"/>
</dbReference>
<evidence type="ECO:0000313" key="9">
    <source>
        <dbReference type="Proteomes" id="UP000185146"/>
    </source>
</evidence>
<dbReference type="CDD" id="cd08071">
    <property type="entry name" value="MPN_DUF2466"/>
    <property type="match status" value="1"/>
</dbReference>
<dbReference type="GO" id="GO:0008237">
    <property type="term" value="F:metallopeptidase activity"/>
    <property type="evidence" value="ECO:0007669"/>
    <property type="project" value="UniProtKB-KW"/>
</dbReference>
<organism evidence="7 9">
    <name type="scientific">Pseudomonas putida</name>
    <name type="common">Arthrobacter siderocapsulatus</name>
    <dbReference type="NCBI Taxonomy" id="303"/>
    <lineage>
        <taxon>Bacteria</taxon>
        <taxon>Pseudomonadati</taxon>
        <taxon>Pseudomonadota</taxon>
        <taxon>Gammaproteobacteria</taxon>
        <taxon>Pseudomonadales</taxon>
        <taxon>Pseudomonadaceae</taxon>
        <taxon>Pseudomonas</taxon>
    </lineage>
</organism>
<reference evidence="7 9" key="2">
    <citation type="submission" date="2016-12" db="EMBL/GenBank/DDBJ databases">
        <title>Draft Genome Sequence of Mercury Resistant Pseudomonas DRA525.</title>
        <authorList>
            <person name="Drace K.M."/>
        </authorList>
    </citation>
    <scope>NUCLEOTIDE SEQUENCE [LARGE SCALE GENOMIC DNA]</scope>
    <source>
        <strain evidence="7 9">DRA525</strain>
    </source>
</reference>